<keyword evidence="3" id="KW-0689">Ribosomal protein</keyword>
<evidence type="ECO:0000256" key="1">
    <source>
        <dbReference type="ARBA" id="ARBA00004173"/>
    </source>
</evidence>
<dbReference type="Pfam" id="PF05046">
    <property type="entry name" value="Img2"/>
    <property type="match status" value="1"/>
</dbReference>
<evidence type="ECO:0000256" key="5">
    <source>
        <dbReference type="ARBA" id="ARBA00023274"/>
    </source>
</evidence>
<evidence type="ECO:0000256" key="4">
    <source>
        <dbReference type="ARBA" id="ARBA00023128"/>
    </source>
</evidence>
<dbReference type="PANTHER" id="PTHR13477:SF0">
    <property type="entry name" value="LARGE RIBOSOMAL SUBUNIT PROTEIN ML49"/>
    <property type="match status" value="1"/>
</dbReference>
<proteinExistence type="inferred from homology"/>
<name>A0AAJ0BNW5_9PEZI</name>
<gene>
    <name evidence="8" type="ORF">QBC47DRAFT_366832</name>
</gene>
<dbReference type="PANTHER" id="PTHR13477">
    <property type="entry name" value="MITOCHONDRIAL 39S RIBOSOMAL PROTEIN L49"/>
    <property type="match status" value="1"/>
</dbReference>
<evidence type="ECO:0000313" key="8">
    <source>
        <dbReference type="EMBL" id="KAK1760297.1"/>
    </source>
</evidence>
<evidence type="ECO:0000256" key="3">
    <source>
        <dbReference type="ARBA" id="ARBA00022980"/>
    </source>
</evidence>
<comment type="similarity">
    <text evidence="2">Belongs to the mitochondrion-specific ribosomal protein mL49 family.</text>
</comment>
<reference evidence="8" key="1">
    <citation type="submission" date="2023-06" db="EMBL/GenBank/DDBJ databases">
        <title>Genome-scale phylogeny and comparative genomics of the fungal order Sordariales.</title>
        <authorList>
            <consortium name="Lawrence Berkeley National Laboratory"/>
            <person name="Hensen N."/>
            <person name="Bonometti L."/>
            <person name="Westerberg I."/>
            <person name="Brannstrom I.O."/>
            <person name="Guillou S."/>
            <person name="Cros-Aarteil S."/>
            <person name="Calhoun S."/>
            <person name="Haridas S."/>
            <person name="Kuo A."/>
            <person name="Mondo S."/>
            <person name="Pangilinan J."/>
            <person name="Riley R."/>
            <person name="Labutti K."/>
            <person name="Andreopoulos B."/>
            <person name="Lipzen A."/>
            <person name="Chen C."/>
            <person name="Yanf M."/>
            <person name="Daum C."/>
            <person name="Ng V."/>
            <person name="Clum A."/>
            <person name="Steindorff A."/>
            <person name="Ohm R."/>
            <person name="Martin F."/>
            <person name="Silar P."/>
            <person name="Natvig D."/>
            <person name="Lalanne C."/>
            <person name="Gautier V."/>
            <person name="Ament-Velasquez S.L."/>
            <person name="Kruys A."/>
            <person name="Hutchinson M.I."/>
            <person name="Powell A.J."/>
            <person name="Barry K."/>
            <person name="Miller A.N."/>
            <person name="Grigoriev I.V."/>
            <person name="Debuchy R."/>
            <person name="Gladieux P."/>
            <person name="Thoren M.H."/>
            <person name="Johannesson H."/>
        </authorList>
    </citation>
    <scope>NUCLEOTIDE SEQUENCE</scope>
    <source>
        <strain evidence="8">PSN4</strain>
    </source>
</reference>
<accession>A0AAJ0BNW5</accession>
<organism evidence="8 9">
    <name type="scientific">Echria macrotheca</name>
    <dbReference type="NCBI Taxonomy" id="438768"/>
    <lineage>
        <taxon>Eukaryota</taxon>
        <taxon>Fungi</taxon>
        <taxon>Dikarya</taxon>
        <taxon>Ascomycota</taxon>
        <taxon>Pezizomycotina</taxon>
        <taxon>Sordariomycetes</taxon>
        <taxon>Sordariomycetidae</taxon>
        <taxon>Sordariales</taxon>
        <taxon>Schizotheciaceae</taxon>
        <taxon>Echria</taxon>
    </lineage>
</organism>
<sequence length="124" mass="13725">MLPALRGIAPRRLIQPIACLRTVTTQAAEASANEEPQARPRPPYLVSRTPSNNLPVYHLAKRGGNYKLTSIKKIDGDKRALQQDLAKALGLSTEQVKIKVPTGHIEVKGHHKSQVESWLQEQGF</sequence>
<evidence type="ECO:0000256" key="2">
    <source>
        <dbReference type="ARBA" id="ARBA00005677"/>
    </source>
</evidence>
<keyword evidence="5" id="KW-0687">Ribonucleoprotein</keyword>
<comment type="caution">
    <text evidence="8">The sequence shown here is derived from an EMBL/GenBank/DDBJ whole genome shotgun (WGS) entry which is preliminary data.</text>
</comment>
<dbReference type="Proteomes" id="UP001239445">
    <property type="component" value="Unassembled WGS sequence"/>
</dbReference>
<protein>
    <recommendedName>
        <fullName evidence="6">Large ribosomal subunit protein mL49</fullName>
    </recommendedName>
</protein>
<keyword evidence="4" id="KW-0496">Mitochondrion</keyword>
<dbReference type="GO" id="GO:0006412">
    <property type="term" value="P:translation"/>
    <property type="evidence" value="ECO:0007669"/>
    <property type="project" value="InterPro"/>
</dbReference>
<dbReference type="GO" id="GO:0005762">
    <property type="term" value="C:mitochondrial large ribosomal subunit"/>
    <property type="evidence" value="ECO:0007669"/>
    <property type="project" value="TreeGrafter"/>
</dbReference>
<dbReference type="EMBL" id="MU839827">
    <property type="protein sequence ID" value="KAK1760297.1"/>
    <property type="molecule type" value="Genomic_DNA"/>
</dbReference>
<evidence type="ECO:0000256" key="6">
    <source>
        <dbReference type="ARBA" id="ARBA00035191"/>
    </source>
</evidence>
<evidence type="ECO:0000256" key="7">
    <source>
        <dbReference type="SAM" id="MobiDB-lite"/>
    </source>
</evidence>
<evidence type="ECO:0000313" key="9">
    <source>
        <dbReference type="Proteomes" id="UP001239445"/>
    </source>
</evidence>
<dbReference type="Gene3D" id="3.30.780.10">
    <property type="entry name" value="SUI1-like domain"/>
    <property type="match status" value="1"/>
</dbReference>
<keyword evidence="9" id="KW-1185">Reference proteome</keyword>
<dbReference type="GO" id="GO:0003735">
    <property type="term" value="F:structural constituent of ribosome"/>
    <property type="evidence" value="ECO:0007669"/>
    <property type="project" value="InterPro"/>
</dbReference>
<comment type="subcellular location">
    <subcellularLocation>
        <location evidence="1">Mitochondrion</location>
    </subcellularLocation>
</comment>
<feature type="region of interest" description="Disordered" evidence="7">
    <location>
        <begin position="25"/>
        <end position="51"/>
    </location>
</feature>
<dbReference type="InterPro" id="IPR007740">
    <property type="entry name" value="Ribosomal_mL49"/>
</dbReference>
<dbReference type="AlphaFoldDB" id="A0AAJ0BNW5"/>